<dbReference type="EMBL" id="CM042044">
    <property type="protein sequence ID" value="KAI3686692.1"/>
    <property type="molecule type" value="Genomic_DNA"/>
</dbReference>
<keyword evidence="2" id="KW-1185">Reference proteome</keyword>
<reference evidence="1 2" key="2">
    <citation type="journal article" date="2022" name="Mol. Ecol. Resour.">
        <title>The genomes of chicory, endive, great burdock and yacon provide insights into Asteraceae paleo-polyploidization history and plant inulin production.</title>
        <authorList>
            <person name="Fan W."/>
            <person name="Wang S."/>
            <person name="Wang H."/>
            <person name="Wang A."/>
            <person name="Jiang F."/>
            <person name="Liu H."/>
            <person name="Zhao H."/>
            <person name="Xu D."/>
            <person name="Zhang Y."/>
        </authorList>
    </citation>
    <scope>NUCLEOTIDE SEQUENCE [LARGE SCALE GENOMIC DNA]</scope>
    <source>
        <strain evidence="2">cv. Yunnan</strain>
        <tissue evidence="1">Leaves</tissue>
    </source>
</reference>
<evidence type="ECO:0000313" key="1">
    <source>
        <dbReference type="EMBL" id="KAI3686692.1"/>
    </source>
</evidence>
<name>A0ACB8YLU6_9ASTR</name>
<accession>A0ACB8YLU6</accession>
<comment type="caution">
    <text evidence="1">The sequence shown here is derived from an EMBL/GenBank/DDBJ whole genome shotgun (WGS) entry which is preliminary data.</text>
</comment>
<sequence length="126" mass="14222">MRTLPPPRQLAANDPGSGLLAGVHGILMYSLWLELNPEVEDDLVVVTSDHMPKHPLMEEPDTGVRAIQDEVGKTEENDNVHVSRIDTKGNARLIYVEELATILNEKKEQSWNKVNWKLSSGQHWTM</sequence>
<gene>
    <name evidence="1" type="ORF">L1987_80375</name>
</gene>
<evidence type="ECO:0000313" key="2">
    <source>
        <dbReference type="Proteomes" id="UP001056120"/>
    </source>
</evidence>
<dbReference type="Proteomes" id="UP001056120">
    <property type="component" value="Linkage Group LG27"/>
</dbReference>
<proteinExistence type="predicted"/>
<reference evidence="2" key="1">
    <citation type="journal article" date="2022" name="Mol. Ecol. Resour.">
        <title>The genomes of chicory, endive, great burdock and yacon provide insights into Asteraceae palaeo-polyploidization history and plant inulin production.</title>
        <authorList>
            <person name="Fan W."/>
            <person name="Wang S."/>
            <person name="Wang H."/>
            <person name="Wang A."/>
            <person name="Jiang F."/>
            <person name="Liu H."/>
            <person name="Zhao H."/>
            <person name="Xu D."/>
            <person name="Zhang Y."/>
        </authorList>
    </citation>
    <scope>NUCLEOTIDE SEQUENCE [LARGE SCALE GENOMIC DNA]</scope>
    <source>
        <strain evidence="2">cv. Yunnan</strain>
    </source>
</reference>
<organism evidence="1 2">
    <name type="scientific">Smallanthus sonchifolius</name>
    <dbReference type="NCBI Taxonomy" id="185202"/>
    <lineage>
        <taxon>Eukaryota</taxon>
        <taxon>Viridiplantae</taxon>
        <taxon>Streptophyta</taxon>
        <taxon>Embryophyta</taxon>
        <taxon>Tracheophyta</taxon>
        <taxon>Spermatophyta</taxon>
        <taxon>Magnoliopsida</taxon>
        <taxon>eudicotyledons</taxon>
        <taxon>Gunneridae</taxon>
        <taxon>Pentapetalae</taxon>
        <taxon>asterids</taxon>
        <taxon>campanulids</taxon>
        <taxon>Asterales</taxon>
        <taxon>Asteraceae</taxon>
        <taxon>Asteroideae</taxon>
        <taxon>Heliantheae alliance</taxon>
        <taxon>Millerieae</taxon>
        <taxon>Smallanthus</taxon>
    </lineage>
</organism>
<protein>
    <submittedName>
        <fullName evidence="1">Uncharacterized protein</fullName>
    </submittedName>
</protein>